<accession>A0A9P1GRH0</accession>
<dbReference type="CDD" id="cd22744">
    <property type="entry name" value="OTU"/>
    <property type="match status" value="1"/>
</dbReference>
<sequence>MFRGGGRGAARITAHKKEENGEAALLHALANLLRDYKPEASDKRPHHPASKTKPSRQQAPADAAQEGQPSPGNKPDTSEQKLLQSLERIIARAQREPGSLLRRLTGLVHTASQQHSKQNKSQNWQEQKKRQNKRSATQEPQKKKAKYDPNSEPKGKGAAAKGDKPVSQQRSNDTTWADVVKNKPNQTLDKGKGQGFSQKHKNSAPAQSKGLSKHGPKGQKESQWTLLESAWAKGALVPFVKVKEKLEAGQSPDGLACVCQTLLQVQDLQRLATLHKLAEKGFALILAPDKTKAGESKPVYLPTYEKGRVSIRQFCVFPLLKTLPTMPTQKARATQVSAERAALATFRLTVPKVMVTRDLWETLKCNPRSLVNKTFGEKIVHSTYGWKEVKFANRKQSEPEILLQGFLRCPEKSVDQVLQLSGKDGIFADRLTNERSPRPNVWWIPIKEGEDMTSYFTRATEEAKKGNTNLCFRKGGSTCLGLRLQANKSIPQLHAWTLHGAPRHWFGQDVLQCLFDAGCSEAAIIRPPGKQKAWLVKAVVPDENSLGVMAIHAGSQVMYLNRVINKQRRSTEVMTVIRSKYPAKSIQVSPDEVNKKTVASKPERPRSRSPNKESHDSAKDNSKAAPRAKSKENGVFARIADRVTSVDCGGAGNCGYNCLAAGLALDKGETFEHFEEMLHARGRTVRNDIYKHLEKHASEYTPFFTPAASNESIDAGPSPTTWSEYMECTLREGRWIDGISLKAASKRFGVQIIVVPLEGEAKDEPMSFGETRSSREPIVLILNDQQGHYTLAQLKEGRQWPKEWIQAPLASVDNPAFRGGGKACSVDTRHSWRTAATPQVSRAKSAQSHTSQWRPTSTPKTVKGKSKTLTAKEPSRHAWRCVATPSATAKSDRRHDPASSRPAPTRADPEAGSGAVKAGLSEQFVWTCNLCKQVLRYTNKRSLSCGRRRHVQKAHPKKKKLVAPCFPRRNTCLDPIAEASEYLPCDQRVWSCPKCHKGLPSMKQHLLKKSRDKHIMQCYGYTKAKFRKLRYRNPAWIQANLEVNRDNAAKTKQKTEDALKAYNERTATRSFRIPPAFTRAQVSFFSCGICTQIFQRFANLRKHKCPGQKGRAAILANHGRKRMWMVCRRENNAEKLAFYIHSWQITRTELSIIEKPPRDRKDHPLQPCQWIRDLCQDGDVEPNPGPGDPGPMMTGLTINAGGQDNTWSCARWIAQDQPAFAIIQEHCMLPDKCADLANFMTQHGYRSWFAAVPPIQHLRGHQYTIGGVACFVRKDKGARLVQRHVANDGQALLLQLDHAYLAGAYLPPRGTPADDSLAILDEWVASCSHNEPIFVCGDFNQEPDFADRWTALADRGACQMVRQEDGTPAPTRWEGRRAIDWMWASHPHMIQTVEFSHTVMADHKALCFTLNYCQAKVQCFKHVPTRNLTKPETVPPDKWAAALEAAWQNAECPAESSTQQEWIEFCGNIEETFNEAVQQCELTSAKTHSKAGRPKGSALQVRPVEATTFRLKQHASCRELKARKLWGRVREANLRLAHHGTIPAVLLHRIWNHPLVRNQDFQSLHEIEQWAEHEVQEVVRQDRLTKIQTWRQNMRTDMAKARRWISKQNNLPVTSVHDPNHKDNTATASNHESLEAIHSFWNTIWNRQMPPVSESFEAWQQHTPSRPEFPWTPLSGKELHANALRQQGSAAGPDGLSGSEISQLPLKAWEHLAILLARWTDRQEVPSVWQSTRQVHLQKPDAKLRPADGAIHAKDLRPISIQCTIWRIIASTWTRRRSTRNWISSWVHPTACGGVQGSGVAKAVDLLFQKFEKGGILLSLDFQKCFDTINPALGLQCLRHFGCPQQMLRMLQEVWQQERWLTYNGEYLQAPVTVTSSLPQGDATSPLTMLALMTGLTNLVLAQDNTACTLVTFLDDRNMIASNPKQAYHLWQIWKSKSQQVGLWENDNKTKVVPRRAVYRQQLINEGFSDRHVTTAARVLGIDFTARLGDSNRATQAERIKGALARLNRVAMMPINMRMKAIHAVSIVIPKAAWGAWTSLVPVRALNGTVKKLAGTGHNQASQDLFYLLARHGLHPEFCAAMQAYSFLTTEVRRRARPWPQRTIRGTWLHTVTSWLQSLGWDEVGAFHWRHSDIQVDIQWSHPLSPAEGEKEKHHIRETWRRLLFDQFLASSRRDSQAVGNPAYDEAWITRARKLFQEADTHGRAVMVGAVVSDARYDRMKRREIAHCQWCRDPDAIPGWVHHAWECPAFAQGRPLTPDNAFQKILGWPVGQSAVDRSVLDHLALVRSRVLDQRYRGYCKLQHGLGGAVVRTTRQVRSTRPLSRRKHPVRIGPGIVRWLEERVKGKVPA</sequence>
<evidence type="ECO:0000313" key="7">
    <source>
        <dbReference type="Proteomes" id="UP001152797"/>
    </source>
</evidence>
<feature type="region of interest" description="Disordered" evidence="1">
    <location>
        <begin position="817"/>
        <end position="914"/>
    </location>
</feature>
<evidence type="ECO:0000313" key="4">
    <source>
        <dbReference type="EMBL" id="CAI4019861.1"/>
    </source>
</evidence>
<dbReference type="Proteomes" id="UP001152797">
    <property type="component" value="Unassembled WGS sequence"/>
</dbReference>
<evidence type="ECO:0000259" key="3">
    <source>
        <dbReference type="PROSITE" id="PS50878"/>
    </source>
</evidence>
<feature type="compositionally biased region" description="Basic residues" evidence="1">
    <location>
        <begin position="44"/>
        <end position="54"/>
    </location>
</feature>
<feature type="compositionally biased region" description="Polar residues" evidence="1">
    <location>
        <begin position="166"/>
        <end position="175"/>
    </location>
</feature>
<feature type="compositionally biased region" description="Polar residues" evidence="1">
    <location>
        <begin position="834"/>
        <end position="860"/>
    </location>
</feature>
<dbReference type="SUPFAM" id="SSF54001">
    <property type="entry name" value="Cysteine proteinases"/>
    <property type="match status" value="1"/>
</dbReference>
<dbReference type="PROSITE" id="PS50878">
    <property type="entry name" value="RT_POL"/>
    <property type="match status" value="1"/>
</dbReference>
<dbReference type="Pfam" id="PF00078">
    <property type="entry name" value="RVT_1"/>
    <property type="match status" value="1"/>
</dbReference>
<reference evidence="4" key="1">
    <citation type="submission" date="2022-10" db="EMBL/GenBank/DDBJ databases">
        <authorList>
            <person name="Chen Y."/>
            <person name="Dougan E. K."/>
            <person name="Chan C."/>
            <person name="Rhodes N."/>
            <person name="Thang M."/>
        </authorList>
    </citation>
    <scope>NUCLEOTIDE SEQUENCE</scope>
</reference>
<protein>
    <submittedName>
        <fullName evidence="6">LINE-1 retrotransposable element ORF2 protein (ORF2p) (Long interspersed element-1) (L1) (Retrovirus-related Pol polyprotein LINE-1)</fullName>
    </submittedName>
</protein>
<gene>
    <name evidence="4" type="ORF">C1SCF055_LOCUS44324</name>
</gene>
<dbReference type="SUPFAM" id="SSF56672">
    <property type="entry name" value="DNA/RNA polymerases"/>
    <property type="match status" value="1"/>
</dbReference>
<feature type="compositionally biased region" description="Basic and acidic residues" evidence="1">
    <location>
        <begin position="601"/>
        <end position="622"/>
    </location>
</feature>
<comment type="caution">
    <text evidence="4">The sequence shown here is derived from an EMBL/GenBank/DDBJ whole genome shotgun (WGS) entry which is preliminary data.</text>
</comment>
<dbReference type="InterPro" id="IPR003323">
    <property type="entry name" value="OTU_dom"/>
</dbReference>
<name>A0A9P1GRH0_9DINO</name>
<dbReference type="Pfam" id="PF03372">
    <property type="entry name" value="Exo_endo_phos"/>
    <property type="match status" value="1"/>
</dbReference>
<dbReference type="Gene3D" id="3.90.70.80">
    <property type="match status" value="1"/>
</dbReference>
<feature type="compositionally biased region" description="Low complexity" evidence="1">
    <location>
        <begin position="112"/>
        <end position="125"/>
    </location>
</feature>
<dbReference type="InterPro" id="IPR043502">
    <property type="entry name" value="DNA/RNA_pol_sf"/>
</dbReference>
<proteinExistence type="predicted"/>
<dbReference type="OrthoDB" id="408245at2759"/>
<feature type="region of interest" description="Disordered" evidence="1">
    <location>
        <begin position="1"/>
        <end position="20"/>
    </location>
</feature>
<feature type="region of interest" description="Disordered" evidence="1">
    <location>
        <begin position="587"/>
        <end position="633"/>
    </location>
</feature>
<feature type="region of interest" description="Disordered" evidence="1">
    <location>
        <begin position="36"/>
        <end position="82"/>
    </location>
</feature>
<dbReference type="InterPro" id="IPR005135">
    <property type="entry name" value="Endo/exonuclease/phosphatase"/>
</dbReference>
<dbReference type="PROSITE" id="PS50802">
    <property type="entry name" value="OTU"/>
    <property type="match status" value="1"/>
</dbReference>
<evidence type="ECO:0000313" key="5">
    <source>
        <dbReference type="EMBL" id="CAL1173236.1"/>
    </source>
</evidence>
<dbReference type="InterPro" id="IPR036691">
    <property type="entry name" value="Endo/exonu/phosph_ase_sf"/>
</dbReference>
<dbReference type="Gene3D" id="3.60.10.10">
    <property type="entry name" value="Endonuclease/exonuclease/phosphatase"/>
    <property type="match status" value="1"/>
</dbReference>
<dbReference type="InterPro" id="IPR038765">
    <property type="entry name" value="Papain-like_cys_pep_sf"/>
</dbReference>
<feature type="domain" description="OTU" evidence="2">
    <location>
        <begin position="643"/>
        <end position="795"/>
    </location>
</feature>
<feature type="region of interest" description="Disordered" evidence="1">
    <location>
        <begin position="109"/>
        <end position="221"/>
    </location>
</feature>
<feature type="domain" description="Reverse transcriptase" evidence="3">
    <location>
        <begin position="1718"/>
        <end position="1984"/>
    </location>
</feature>
<dbReference type="EMBL" id="CAMXCT020006777">
    <property type="protein sequence ID" value="CAL1173236.1"/>
    <property type="molecule type" value="Genomic_DNA"/>
</dbReference>
<dbReference type="EMBL" id="CAMXCT030006777">
    <property type="protein sequence ID" value="CAL4807173.1"/>
    <property type="molecule type" value="Genomic_DNA"/>
</dbReference>
<dbReference type="EMBL" id="CAMXCT010006777">
    <property type="protein sequence ID" value="CAI4019861.1"/>
    <property type="molecule type" value="Genomic_DNA"/>
</dbReference>
<reference evidence="5" key="2">
    <citation type="submission" date="2024-04" db="EMBL/GenBank/DDBJ databases">
        <authorList>
            <person name="Chen Y."/>
            <person name="Shah S."/>
            <person name="Dougan E. K."/>
            <person name="Thang M."/>
            <person name="Chan C."/>
        </authorList>
    </citation>
    <scope>NUCLEOTIDE SEQUENCE [LARGE SCALE GENOMIC DNA]</scope>
</reference>
<feature type="compositionally biased region" description="Basic and acidic residues" evidence="1">
    <location>
        <begin position="140"/>
        <end position="155"/>
    </location>
</feature>
<evidence type="ECO:0000313" key="6">
    <source>
        <dbReference type="EMBL" id="CAL4807173.1"/>
    </source>
</evidence>
<evidence type="ECO:0000259" key="2">
    <source>
        <dbReference type="PROSITE" id="PS50802"/>
    </source>
</evidence>
<dbReference type="GO" id="GO:0003824">
    <property type="term" value="F:catalytic activity"/>
    <property type="evidence" value="ECO:0007669"/>
    <property type="project" value="InterPro"/>
</dbReference>
<dbReference type="InterPro" id="IPR000477">
    <property type="entry name" value="RT_dom"/>
</dbReference>
<organism evidence="4">
    <name type="scientific">Cladocopium goreaui</name>
    <dbReference type="NCBI Taxonomy" id="2562237"/>
    <lineage>
        <taxon>Eukaryota</taxon>
        <taxon>Sar</taxon>
        <taxon>Alveolata</taxon>
        <taxon>Dinophyceae</taxon>
        <taxon>Suessiales</taxon>
        <taxon>Symbiodiniaceae</taxon>
        <taxon>Cladocopium</taxon>
    </lineage>
</organism>
<dbReference type="SUPFAM" id="SSF56219">
    <property type="entry name" value="DNase I-like"/>
    <property type="match status" value="1"/>
</dbReference>
<keyword evidence="7" id="KW-1185">Reference proteome</keyword>
<evidence type="ECO:0000256" key="1">
    <source>
        <dbReference type="SAM" id="MobiDB-lite"/>
    </source>
</evidence>